<gene>
    <name evidence="3" type="ORF">ACFQ11_13970</name>
</gene>
<dbReference type="PANTHER" id="PTHR47396:SF1">
    <property type="entry name" value="ATP-DEPENDENT HELICASE IRC3-RELATED"/>
    <property type="match status" value="1"/>
</dbReference>
<keyword evidence="3" id="KW-0547">Nucleotide-binding</keyword>
<dbReference type="SUPFAM" id="SSF52540">
    <property type="entry name" value="P-loop containing nucleoside triphosphate hydrolases"/>
    <property type="match status" value="1"/>
</dbReference>
<dbReference type="PANTHER" id="PTHR47396">
    <property type="entry name" value="TYPE I RESTRICTION ENZYME ECOKI R PROTEIN"/>
    <property type="match status" value="1"/>
</dbReference>
<dbReference type="InterPro" id="IPR013670">
    <property type="entry name" value="EcoEI_R_C_dom"/>
</dbReference>
<dbReference type="Gene3D" id="3.90.1570.30">
    <property type="match status" value="1"/>
</dbReference>
<dbReference type="InterPro" id="IPR014001">
    <property type="entry name" value="Helicase_ATP-bd"/>
</dbReference>
<dbReference type="InterPro" id="IPR027417">
    <property type="entry name" value="P-loop_NTPase"/>
</dbReference>
<dbReference type="RefSeq" id="WP_378298715.1">
    <property type="nucleotide sequence ID" value="NZ_JBHTJA010000021.1"/>
</dbReference>
<dbReference type="Pfam" id="PF04851">
    <property type="entry name" value="ResIII"/>
    <property type="match status" value="1"/>
</dbReference>
<dbReference type="CDD" id="cd18799">
    <property type="entry name" value="SF2_C_EcoAI-like"/>
    <property type="match status" value="1"/>
</dbReference>
<keyword evidence="4" id="KW-1185">Reference proteome</keyword>
<dbReference type="InterPro" id="IPR006935">
    <property type="entry name" value="Helicase/UvrB_N"/>
</dbReference>
<dbReference type="InterPro" id="IPR001650">
    <property type="entry name" value="Helicase_C-like"/>
</dbReference>
<evidence type="ECO:0000313" key="3">
    <source>
        <dbReference type="EMBL" id="MFD0901502.1"/>
    </source>
</evidence>
<dbReference type="Gene3D" id="3.40.50.300">
    <property type="entry name" value="P-loop containing nucleotide triphosphate hydrolases"/>
    <property type="match status" value="2"/>
</dbReference>
<dbReference type="CDD" id="cd18032">
    <property type="entry name" value="DEXHc_RE_I_III_res"/>
    <property type="match status" value="1"/>
</dbReference>
<evidence type="ECO:0000259" key="2">
    <source>
        <dbReference type="PROSITE" id="PS51192"/>
    </source>
</evidence>
<dbReference type="Pfam" id="PF00271">
    <property type="entry name" value="Helicase_C"/>
    <property type="match status" value="1"/>
</dbReference>
<keyword evidence="3" id="KW-0347">Helicase</keyword>
<proteinExistence type="predicted"/>
<dbReference type="InterPro" id="IPR050742">
    <property type="entry name" value="Helicase_Restrict-Modif_Enz"/>
</dbReference>
<sequence>MSNFGFLKGEWPDLYDESMRAERLAHADPRASCFYARRALELTVNWLYQADDTLRLPYRSELAALIAEPTMVTLVGPAIRTKMDVIRRQGNTAVHRAGPVQPRDAVRTVAELFHVLYWVARNYARDRENVPDAGLTFNSAEIPTPAPADARRKKQAEIQRQAEEFARQQKELVEERRKNRDLDAELERLRDEVRAAKAANAARPDDHDYDEAETRELIIDLLLKEAGWPLDKGEDREFPVTGLPTKTGEGRVDYVLWDDDGKPVGLVEAKRTTRDPIEGQEQAKRYADALEARFGQHPVIFYTSGYKTFIWDDALYPPREVLGFYTKDELRLLIQRRAGRQALGGVKVNDEIAGRHYQSRAIRRIGEAFEQGQRDALLVMATGAGKTRTVIALVDQLQRAGWVKRVLFLADRQALVRQATNAFKGHLPATPVVNLVEDRTGEGRVYVSTYPTMMGLINEVDGGRRRFGPGYFDLVVIDEAHRSVYRKYQAIFDYFDALLVGLTATPKDEIDRNTYRLFNLEDHVPTDVYGLDEAVAEGYLVKPISVNVPLKFLQRGIKYDELSEEEKEDWDLLEWDEDGDPPDEIGAEELNKFLFNDDTIDKMLQTLMGNGAKVAGGDRLGKTIIFARNQKHADFIVTRFDKLYPEHRGDFARVITHGMTYAQDLIDKFSIKDSAPHIAVSVDMMDTGIDVPEVVNLVLAKPVRSKTKFWQMIGRGTRLCPDLFGPNIDKQGFLVFDLCGNFDFFNQDVASVEGRVQPSLTERLFQRRIELLYGLDVQLGDSGTSGDDTRDGTQSDTGLRWDLAARLQAEVAGMNHANIEVRRHLETVERYQRSASWQKITADKRDELTEDVAGLPTEFREDENSEEAKRFDLLALRLQLAVLQADPSFDKLRGQVQDIAEALLDPITLQNPVVAQHRELLSDLVTDAWWQDVTLPMLELMRRRVRGLTKLIEKTRRGILYTGFQDELGELTEAELKGVTLGTDRTRFETKVRTYLRSHENDLAVQKLLRNRQITSADLDRLTEVFLASGFGTEDDIERAAQEHEGFGLFLRSITGLDPEAASAAFDRFQAERNLSANQLHFIRLLIDFLVHNGVVDIGALYEPPFTRVAQGPEMLFTEAEVTSIEEILNSVHATAVPPDSAAG</sequence>
<dbReference type="Proteomes" id="UP001596972">
    <property type="component" value="Unassembled WGS sequence"/>
</dbReference>
<dbReference type="GO" id="GO:0004386">
    <property type="term" value="F:helicase activity"/>
    <property type="evidence" value="ECO:0007669"/>
    <property type="project" value="UniProtKB-KW"/>
</dbReference>
<protein>
    <submittedName>
        <fullName evidence="3">DEAD/DEAH box helicase family protein</fullName>
    </submittedName>
</protein>
<comment type="caution">
    <text evidence="3">The sequence shown here is derived from an EMBL/GenBank/DDBJ whole genome shotgun (WGS) entry which is preliminary data.</text>
</comment>
<dbReference type="Pfam" id="PF13643">
    <property type="entry name" value="DUF4145"/>
    <property type="match status" value="1"/>
</dbReference>
<feature type="region of interest" description="Disordered" evidence="1">
    <location>
        <begin position="136"/>
        <end position="155"/>
    </location>
</feature>
<dbReference type="EMBL" id="JBHTJA010000021">
    <property type="protein sequence ID" value="MFD0901502.1"/>
    <property type="molecule type" value="Genomic_DNA"/>
</dbReference>
<accession>A0ABW3EPX2</accession>
<evidence type="ECO:0000313" key="4">
    <source>
        <dbReference type="Proteomes" id="UP001596972"/>
    </source>
</evidence>
<organism evidence="3 4">
    <name type="scientific">Actinomadura sediminis</name>
    <dbReference type="NCBI Taxonomy" id="1038904"/>
    <lineage>
        <taxon>Bacteria</taxon>
        <taxon>Bacillati</taxon>
        <taxon>Actinomycetota</taxon>
        <taxon>Actinomycetes</taxon>
        <taxon>Streptosporangiales</taxon>
        <taxon>Thermomonosporaceae</taxon>
        <taxon>Actinomadura</taxon>
    </lineage>
</organism>
<dbReference type="PROSITE" id="PS51192">
    <property type="entry name" value="HELICASE_ATP_BIND_1"/>
    <property type="match status" value="1"/>
</dbReference>
<name>A0ABW3EPX2_9ACTN</name>
<dbReference type="Pfam" id="PF08463">
    <property type="entry name" value="EcoEI_R_C"/>
    <property type="match status" value="1"/>
</dbReference>
<evidence type="ECO:0000256" key="1">
    <source>
        <dbReference type="SAM" id="MobiDB-lite"/>
    </source>
</evidence>
<dbReference type="InterPro" id="IPR025285">
    <property type="entry name" value="DUF4145"/>
</dbReference>
<feature type="domain" description="Helicase ATP-binding" evidence="2">
    <location>
        <begin position="367"/>
        <end position="524"/>
    </location>
</feature>
<keyword evidence="3" id="KW-0378">Hydrolase</keyword>
<reference evidence="4" key="1">
    <citation type="journal article" date="2019" name="Int. J. Syst. Evol. Microbiol.">
        <title>The Global Catalogue of Microorganisms (GCM) 10K type strain sequencing project: providing services to taxonomists for standard genome sequencing and annotation.</title>
        <authorList>
            <consortium name="The Broad Institute Genomics Platform"/>
            <consortium name="The Broad Institute Genome Sequencing Center for Infectious Disease"/>
            <person name="Wu L."/>
            <person name="Ma J."/>
        </authorList>
    </citation>
    <scope>NUCLEOTIDE SEQUENCE [LARGE SCALE GENOMIC DNA]</scope>
    <source>
        <strain evidence="4">JCM 31202</strain>
    </source>
</reference>
<keyword evidence="3" id="KW-0067">ATP-binding</keyword>
<dbReference type="SMART" id="SM00487">
    <property type="entry name" value="DEXDc"/>
    <property type="match status" value="1"/>
</dbReference>